<protein>
    <submittedName>
        <fullName evidence="2">Uncharacterized protein</fullName>
    </submittedName>
</protein>
<keyword evidence="1" id="KW-0812">Transmembrane</keyword>
<keyword evidence="1" id="KW-0472">Membrane</keyword>
<keyword evidence="3" id="KW-1185">Reference proteome</keyword>
<evidence type="ECO:0000313" key="3">
    <source>
        <dbReference type="Proteomes" id="UP001059617"/>
    </source>
</evidence>
<dbReference type="RefSeq" id="WP_259855816.1">
    <property type="nucleotide sequence ID" value="NZ_BAAAST010000178.1"/>
</dbReference>
<feature type="transmembrane region" description="Helical" evidence="1">
    <location>
        <begin position="6"/>
        <end position="27"/>
    </location>
</feature>
<sequence>MVRSSWIGVLAAGAGTLAAVGVVVAVLHRPPADAGPSPVAEASATGRAVDPAALVVRDGARVEASGQVILTPGKPARFCAPAPTDLMLRDTAPTCSLGVDVVGVDPGALTDPRQDHGSRVGSALLRGTWRDGTLTVTEQAAPRAEPLEFDWRVPCPAPRGGWTAGDADADGNRLYEYIHNEHPEWFREPRVGYPGGAPTGATDGPQPTRVMIVEIVAGDAGAVDRELRELFRGNLCVVSSPGRSSIADQRRLRAQADAVLDPLMRDPANGIYTVGGDNEITVELVVLTPALLEKLRPAGLDNLALSPWLRPVS</sequence>
<evidence type="ECO:0000313" key="2">
    <source>
        <dbReference type="EMBL" id="UWP78576.1"/>
    </source>
</evidence>
<evidence type="ECO:0000256" key="1">
    <source>
        <dbReference type="SAM" id="Phobius"/>
    </source>
</evidence>
<organism evidence="2 3">
    <name type="scientific">Dactylosporangium fulvum</name>
    <dbReference type="NCBI Taxonomy" id="53359"/>
    <lineage>
        <taxon>Bacteria</taxon>
        <taxon>Bacillati</taxon>
        <taxon>Actinomycetota</taxon>
        <taxon>Actinomycetes</taxon>
        <taxon>Micromonosporales</taxon>
        <taxon>Micromonosporaceae</taxon>
        <taxon>Dactylosporangium</taxon>
    </lineage>
</organism>
<name>A0ABY5VNH8_9ACTN</name>
<keyword evidence="1" id="KW-1133">Transmembrane helix</keyword>
<reference evidence="2" key="2">
    <citation type="submission" date="2022-09" db="EMBL/GenBank/DDBJ databases">
        <title>Biosynthetic gene clusters of Dactylosporangioum fulvum.</title>
        <authorList>
            <person name="Caradec T."/>
        </authorList>
    </citation>
    <scope>NUCLEOTIDE SEQUENCE</scope>
    <source>
        <strain evidence="2">NRRL B-16292</strain>
    </source>
</reference>
<dbReference type="EMBL" id="CP073720">
    <property type="protein sequence ID" value="UWP78576.1"/>
    <property type="molecule type" value="Genomic_DNA"/>
</dbReference>
<dbReference type="Proteomes" id="UP001059617">
    <property type="component" value="Chromosome"/>
</dbReference>
<proteinExistence type="predicted"/>
<gene>
    <name evidence="2" type="ORF">Dfulv_25700</name>
</gene>
<reference evidence="2" key="1">
    <citation type="submission" date="2021-04" db="EMBL/GenBank/DDBJ databases">
        <authorList>
            <person name="Hartkoorn R.C."/>
            <person name="Beaudoing E."/>
            <person name="Hot D."/>
        </authorList>
    </citation>
    <scope>NUCLEOTIDE SEQUENCE</scope>
    <source>
        <strain evidence="2">NRRL B-16292</strain>
    </source>
</reference>
<accession>A0ABY5VNH8</accession>